<dbReference type="RefSeq" id="WP_076759325.1">
    <property type="nucleotide sequence ID" value="NZ_FTPL01000004.1"/>
</dbReference>
<dbReference type="InterPro" id="IPR006944">
    <property type="entry name" value="Phage/GTA_portal"/>
</dbReference>
<dbReference type="Gene3D" id="3.40.140.120">
    <property type="match status" value="1"/>
</dbReference>
<name>A0A1U7PQF6_9BACI</name>
<dbReference type="AlphaFoldDB" id="A0A1U7PQF6"/>
<dbReference type="Pfam" id="PF04860">
    <property type="entry name" value="Phage_portal"/>
    <property type="match status" value="1"/>
</dbReference>
<dbReference type="OrthoDB" id="9765386at2"/>
<dbReference type="Gene3D" id="1.20.1270.210">
    <property type="match status" value="1"/>
</dbReference>
<dbReference type="Proteomes" id="UP000187550">
    <property type="component" value="Unassembled WGS sequence"/>
</dbReference>
<gene>
    <name evidence="1" type="ORF">SAMN05428946_2488</name>
</gene>
<sequence length="415" mass="46465">MANPFAWNRKDGEVPKDYFSTAILTTRPPTSITEAQALKIPAVKAAVELVTNAISTLPVYLYKEVNEREVEKIDDERVSILNHDSNKYETAQMVTKQAVQDYLLRGIAYLYRTDNGIHHLPARNVKVEEFTVDGITVSRKEFIYEGIKTVTLQEHEVMVIDSGTNGILVDGEEILKTATNQVSYTLSLLENSAVPVGVLKASAWLTEAAIKRLRESFTSLYTGPKNTGKTIVLEEGLDFQPLSMKPEELQLSETGKKIISDVARLFNIPESLLNSNANKYNSLEANNVYFLQNTLLPIITALESSFDKHLLTGEEKKNGYYFRFDTSEILRTTEAEKVKTIAEEFKAGLLTLNQSLHKLDLPPEARDFRLLSIGSVMKYSDDNELVFLNLGPTIEQGDVALHEDGTKKPEDRASV</sequence>
<accession>A0A1U7PQF6</accession>
<organism evidence="1 2">
    <name type="scientific">Edaphobacillus lindanitolerans</name>
    <dbReference type="NCBI Taxonomy" id="550447"/>
    <lineage>
        <taxon>Bacteria</taxon>
        <taxon>Bacillati</taxon>
        <taxon>Bacillota</taxon>
        <taxon>Bacilli</taxon>
        <taxon>Bacillales</taxon>
        <taxon>Bacillaceae</taxon>
        <taxon>Edaphobacillus</taxon>
    </lineage>
</organism>
<dbReference type="EMBL" id="FTPL01000004">
    <property type="protein sequence ID" value="SIT90619.1"/>
    <property type="molecule type" value="Genomic_DNA"/>
</dbReference>
<proteinExistence type="predicted"/>
<dbReference type="STRING" id="550447.SAMN05428946_2488"/>
<dbReference type="InterPro" id="IPR006427">
    <property type="entry name" value="Portal_HK97"/>
</dbReference>
<dbReference type="Gene3D" id="3.30.1120.70">
    <property type="match status" value="1"/>
</dbReference>
<evidence type="ECO:0000313" key="2">
    <source>
        <dbReference type="Proteomes" id="UP000187550"/>
    </source>
</evidence>
<dbReference type="NCBIfam" id="TIGR01537">
    <property type="entry name" value="portal_HK97"/>
    <property type="match status" value="1"/>
</dbReference>
<evidence type="ECO:0000313" key="1">
    <source>
        <dbReference type="EMBL" id="SIT90619.1"/>
    </source>
</evidence>
<protein>
    <submittedName>
        <fullName evidence="1">Phage portal protein, HK97 family</fullName>
    </submittedName>
</protein>
<reference evidence="2" key="1">
    <citation type="submission" date="2017-01" db="EMBL/GenBank/DDBJ databases">
        <authorList>
            <person name="Varghese N."/>
            <person name="Submissions S."/>
        </authorList>
    </citation>
    <scope>NUCLEOTIDE SEQUENCE [LARGE SCALE GENOMIC DNA]</scope>
    <source>
        <strain evidence="2">MNA4</strain>
    </source>
</reference>
<keyword evidence="2" id="KW-1185">Reference proteome</keyword>